<name>A0A6L2NK15_TANCI</name>
<dbReference type="EMBL" id="BKCJ010009299">
    <property type="protein sequence ID" value="GEU86330.1"/>
    <property type="molecule type" value="Genomic_DNA"/>
</dbReference>
<organism evidence="1">
    <name type="scientific">Tanacetum cinerariifolium</name>
    <name type="common">Dalmatian daisy</name>
    <name type="synonym">Chrysanthemum cinerariifolium</name>
    <dbReference type="NCBI Taxonomy" id="118510"/>
    <lineage>
        <taxon>Eukaryota</taxon>
        <taxon>Viridiplantae</taxon>
        <taxon>Streptophyta</taxon>
        <taxon>Embryophyta</taxon>
        <taxon>Tracheophyta</taxon>
        <taxon>Spermatophyta</taxon>
        <taxon>Magnoliopsida</taxon>
        <taxon>eudicotyledons</taxon>
        <taxon>Gunneridae</taxon>
        <taxon>Pentapetalae</taxon>
        <taxon>asterids</taxon>
        <taxon>campanulids</taxon>
        <taxon>Asterales</taxon>
        <taxon>Asteraceae</taxon>
        <taxon>Asteroideae</taxon>
        <taxon>Anthemideae</taxon>
        <taxon>Anthemidinae</taxon>
        <taxon>Tanacetum</taxon>
    </lineage>
</organism>
<reference evidence="1" key="1">
    <citation type="journal article" date="2019" name="Sci. Rep.">
        <title>Draft genome of Tanacetum cinerariifolium, the natural source of mosquito coil.</title>
        <authorList>
            <person name="Yamashiro T."/>
            <person name="Shiraishi A."/>
            <person name="Satake H."/>
            <person name="Nakayama K."/>
        </authorList>
    </citation>
    <scope>NUCLEOTIDE SEQUENCE</scope>
</reference>
<dbReference type="AlphaFoldDB" id="A0A6L2NK15"/>
<sequence length="145" mass="16544">MNAAKVAYTALIEVKLKRLKMEMRMYAAQQRKVTYVGSSSDNLHGAEHVVHGVFCSCVAIRSKRSIERVLKRHEQTHRCIGSRVNRSEQRHVLLFDSTVQLPVNVVLGKTRTKKQADMNATKVAYTALIEEAKRREQHSENGQKK</sequence>
<evidence type="ECO:0000313" key="1">
    <source>
        <dbReference type="EMBL" id="GEU86330.1"/>
    </source>
</evidence>
<protein>
    <recommendedName>
        <fullName evidence="2">Double-stranded RNA-binding</fullName>
    </recommendedName>
</protein>
<gene>
    <name evidence="1" type="ORF">Tci_058308</name>
</gene>
<accession>A0A6L2NK15</accession>
<comment type="caution">
    <text evidence="1">The sequence shown here is derived from an EMBL/GenBank/DDBJ whole genome shotgun (WGS) entry which is preliminary data.</text>
</comment>
<proteinExistence type="predicted"/>
<evidence type="ECO:0008006" key="2">
    <source>
        <dbReference type="Google" id="ProtNLM"/>
    </source>
</evidence>